<protein>
    <recommendedName>
        <fullName evidence="4">Helix-turn-helix domain containing protein</fullName>
    </recommendedName>
</protein>
<sequence length="171" mass="18721">MAPPNRPWTDDDDQRMVDLHAAGYTLTAIAKELGRSTDTIHKYSKRAGLSFDRSKTAAATEAKKIDVAARRVALEERYLAEALQMLDNLHAPTIMHSFGGKDNVHNSVELDKPLYADQRNIAQASATMANAANRLRDMTVDSEASAVDQWVGDMLGRPKPTSADSPEIGVE</sequence>
<organism evidence="2 3">
    <name type="scientific">Gordonia amicalis</name>
    <dbReference type="NCBI Taxonomy" id="89053"/>
    <lineage>
        <taxon>Bacteria</taxon>
        <taxon>Bacillati</taxon>
        <taxon>Actinomycetota</taxon>
        <taxon>Actinomycetes</taxon>
        <taxon>Mycobacteriales</taxon>
        <taxon>Gordoniaceae</taxon>
        <taxon>Gordonia</taxon>
    </lineage>
</organism>
<dbReference type="RefSeq" id="WP_317505629.1">
    <property type="nucleotide sequence ID" value="NZ_JAWLKI010000038.1"/>
</dbReference>
<feature type="region of interest" description="Disordered" evidence="1">
    <location>
        <begin position="151"/>
        <end position="171"/>
    </location>
</feature>
<dbReference type="EMBL" id="JAWLKI010000038">
    <property type="protein sequence ID" value="MDV6309918.1"/>
    <property type="molecule type" value="Genomic_DNA"/>
</dbReference>
<dbReference type="InterPro" id="IPR009057">
    <property type="entry name" value="Homeodomain-like_sf"/>
</dbReference>
<evidence type="ECO:0000313" key="2">
    <source>
        <dbReference type="EMBL" id="MDV6309918.1"/>
    </source>
</evidence>
<accession>A0ABU4DJL8</accession>
<evidence type="ECO:0000256" key="1">
    <source>
        <dbReference type="SAM" id="MobiDB-lite"/>
    </source>
</evidence>
<dbReference type="Gene3D" id="1.10.10.60">
    <property type="entry name" value="Homeodomain-like"/>
    <property type="match status" value="1"/>
</dbReference>
<dbReference type="SUPFAM" id="SSF46689">
    <property type="entry name" value="Homeodomain-like"/>
    <property type="match status" value="1"/>
</dbReference>
<gene>
    <name evidence="2" type="ORF">R3P94_21865</name>
</gene>
<keyword evidence="3" id="KW-1185">Reference proteome</keyword>
<evidence type="ECO:0000313" key="3">
    <source>
        <dbReference type="Proteomes" id="UP001185779"/>
    </source>
</evidence>
<comment type="caution">
    <text evidence="2">The sequence shown here is derived from an EMBL/GenBank/DDBJ whole genome shotgun (WGS) entry which is preliminary data.</text>
</comment>
<dbReference type="Proteomes" id="UP001185779">
    <property type="component" value="Unassembled WGS sequence"/>
</dbReference>
<evidence type="ECO:0008006" key="4">
    <source>
        <dbReference type="Google" id="ProtNLM"/>
    </source>
</evidence>
<reference evidence="2 3" key="1">
    <citation type="submission" date="2023-10" db="EMBL/GenBank/DDBJ databases">
        <title>Development of a sustainable strategy for remediation of hydrocarbon-contaminated territories based on the waste exchange concept.</title>
        <authorList>
            <person name="Krivoruchko A."/>
        </authorList>
    </citation>
    <scope>NUCLEOTIDE SEQUENCE [LARGE SCALE GENOMIC DNA]</scope>
    <source>
        <strain evidence="2 3">IEGM 1266</strain>
    </source>
</reference>
<name>A0ABU4DJL8_9ACTN</name>
<proteinExistence type="predicted"/>